<dbReference type="AlphaFoldDB" id="A0A222FIS3"/>
<dbReference type="Gene3D" id="3.40.50.300">
    <property type="entry name" value="P-loop containing nucleotide triphosphate hydrolases"/>
    <property type="match status" value="1"/>
</dbReference>
<dbReference type="KEGG" id="bsan:CHH28_09685"/>
<reference evidence="6 7" key="1">
    <citation type="submission" date="2017-07" db="EMBL/GenBank/DDBJ databases">
        <title>Annotated genome sequence of Bacterioplanes sanyensis isolated from Red Sea.</title>
        <authorList>
            <person name="Rehman Z.U."/>
        </authorList>
    </citation>
    <scope>NUCLEOTIDE SEQUENCE [LARGE SCALE GENOMIC DNA]</scope>
    <source>
        <strain evidence="6 7">NV9</strain>
    </source>
</reference>
<dbReference type="InterPro" id="IPR003959">
    <property type="entry name" value="ATPase_AAA_core"/>
</dbReference>
<dbReference type="GO" id="GO:0005524">
    <property type="term" value="F:ATP binding"/>
    <property type="evidence" value="ECO:0007669"/>
    <property type="project" value="UniProtKB-KW"/>
</dbReference>
<organism evidence="6 7">
    <name type="scientific">Bacterioplanes sanyensis</name>
    <dbReference type="NCBI Taxonomy" id="1249553"/>
    <lineage>
        <taxon>Bacteria</taxon>
        <taxon>Pseudomonadati</taxon>
        <taxon>Pseudomonadota</taxon>
        <taxon>Gammaproteobacteria</taxon>
        <taxon>Oceanospirillales</taxon>
        <taxon>Oceanospirillaceae</taxon>
        <taxon>Bacterioplanes</taxon>
    </lineage>
</organism>
<dbReference type="EMBL" id="CP022530">
    <property type="protein sequence ID" value="ASP38935.1"/>
    <property type="molecule type" value="Genomic_DNA"/>
</dbReference>
<keyword evidence="2" id="KW-0067">ATP-binding</keyword>
<accession>A0A222FIS3</accession>
<feature type="domain" description="AAA+ ATPase" evidence="5">
    <location>
        <begin position="262"/>
        <end position="395"/>
    </location>
</feature>
<gene>
    <name evidence="6" type="ORF">CHH28_09685</name>
</gene>
<dbReference type="SMART" id="SM00382">
    <property type="entry name" value="AAA"/>
    <property type="match status" value="1"/>
</dbReference>
<keyword evidence="1" id="KW-0547">Nucleotide-binding</keyword>
<dbReference type="InterPro" id="IPR027417">
    <property type="entry name" value="P-loop_NTPase"/>
</dbReference>
<name>A0A222FIS3_9GAMM</name>
<dbReference type="GO" id="GO:0016887">
    <property type="term" value="F:ATP hydrolysis activity"/>
    <property type="evidence" value="ECO:0007669"/>
    <property type="project" value="InterPro"/>
</dbReference>
<evidence type="ECO:0000256" key="4">
    <source>
        <dbReference type="ARBA" id="ARBA00040480"/>
    </source>
</evidence>
<dbReference type="SUPFAM" id="SSF52540">
    <property type="entry name" value="P-loop containing nucleoside triphosphate hydrolases"/>
    <property type="match status" value="2"/>
</dbReference>
<dbReference type="Proteomes" id="UP000202440">
    <property type="component" value="Chromosome"/>
</dbReference>
<dbReference type="Pfam" id="PF00004">
    <property type="entry name" value="AAA"/>
    <property type="match status" value="1"/>
</dbReference>
<dbReference type="Gene3D" id="1.10.8.60">
    <property type="match status" value="1"/>
</dbReference>
<dbReference type="PANTHER" id="PTHR42960">
    <property type="entry name" value="YCF46 PROTEIN"/>
    <property type="match status" value="1"/>
</dbReference>
<proteinExistence type="inferred from homology"/>
<evidence type="ECO:0000259" key="5">
    <source>
        <dbReference type="SMART" id="SM00382"/>
    </source>
</evidence>
<dbReference type="InterPro" id="IPR003593">
    <property type="entry name" value="AAA+_ATPase"/>
</dbReference>
<protein>
    <recommendedName>
        <fullName evidence="4">Uncharacterized AAA domain-containing protein ycf46</fullName>
    </recommendedName>
</protein>
<evidence type="ECO:0000256" key="3">
    <source>
        <dbReference type="ARBA" id="ARBA00038088"/>
    </source>
</evidence>
<dbReference type="PANTHER" id="PTHR42960:SF1">
    <property type="entry name" value="YCF46 PROTEIN"/>
    <property type="match status" value="1"/>
</dbReference>
<evidence type="ECO:0000256" key="2">
    <source>
        <dbReference type="ARBA" id="ARBA00022840"/>
    </source>
</evidence>
<evidence type="ECO:0000313" key="7">
    <source>
        <dbReference type="Proteomes" id="UP000202440"/>
    </source>
</evidence>
<sequence>MQDIRDLGLMLDRQLPLLVIETYEESRTLEILTRLAIQRGLGLQQWTLTDGLRRLGFGEDLSANDDTHEPDAALAAIKSREQGGLFVLCDLHPYLHEAKVVRLLKDIALQHKRFGKTLVLLSHQLKLPDELKRMAAYFSLHLPDEEQLLALVREEARLYAKQHGRKVKADHDILHRLVANLRGLTLSDARHLIRGAIVDDGALSEEDVPAINKAKLELMDMDGVLQYEFDTARFAEVAGLNQLKQWLEQRHKAFLEADDALRPKGMMLFGIQGGGKSLAAKAVAGSWGVPLLRLDFGTLFNKFIGETERQLRESLQLAEAMSPSVVWIDEIEKGLGQDATDGGVSQRVLGTLLTWLAEHKARVFVVATANNIHALPPELVRKGRLDELFFVDLPDAEVRQKILAIHLQKRGLDSSLFDLAAVSAMSEGFSGAELEQAVVSAWHASDGERISTDSLMREIMRTRPLSVTMAEPLQRLRQWAQERAVMAS</sequence>
<evidence type="ECO:0000256" key="1">
    <source>
        <dbReference type="ARBA" id="ARBA00022741"/>
    </source>
</evidence>
<comment type="similarity">
    <text evidence="3">Belongs to the AAA ATPase family. Highly divergent.</text>
</comment>
<dbReference type="RefSeq" id="WP_094060121.1">
    <property type="nucleotide sequence ID" value="NZ_CP022530.1"/>
</dbReference>
<evidence type="ECO:0000313" key="6">
    <source>
        <dbReference type="EMBL" id="ASP38935.1"/>
    </source>
</evidence>
<keyword evidence="7" id="KW-1185">Reference proteome</keyword>
<dbReference type="OrthoDB" id="9809379at2"/>
<dbReference type="InterPro" id="IPR052381">
    <property type="entry name" value="AAA_domain_protein"/>
</dbReference>